<name>A0ABY4F9S1_9BACT</name>
<accession>A0ABY4F9S1</accession>
<dbReference type="Proteomes" id="UP000831785">
    <property type="component" value="Chromosome"/>
</dbReference>
<dbReference type="InterPro" id="IPR045554">
    <property type="entry name" value="bpX0"/>
</dbReference>
<sequence>MRSASPSLATQQALQYFQAPKSYFWHWAEGGEVVEWQNGGTICYREELQAVLSALAPEGLPPLGAVLLLLASCSDAWPGARALGVLQATARFLMQPGAADEREFYLNQTIRFLNLVHALPRELRTGPPKLHLFREVLQEPNRKTGPASLAVVLNLQQVRSQQSVDEWCSGRLDAALQAPAAVATNDYFLADLLCLDRAFQRFPSTDLLALRLRTGQDRVPEPLPELPETPPDEPTDLLDELARDVRTAGLARLTQRLVAALRIPLHTRAASEQPLGGISDVTNRGNFDRLLLSELAHDDLTLTARLINNEALYLRREAPPTHEVRPRVILLDTTLRLWGVPKVFALAAALAWARNSAHGHPPAPVLAYALGGQLAEPVDLTSLEGVIETMGRLDVALHAGTALRHFAQEQAASAADAATDGLLITQAELLHEPEFVAVLAEQKTTLRFLLTVSRDGELQLHEYQNGHRTLLSTSRFDLEELLFALGPRMPRRPLPARVLDGFTPAFLLQEPAPLFFPTVGVRVSVRNTFYHPALGVVVVTDTRRVLYWRSRSYGARELLPVMEAGSYHFGADHTYATDHKSCIYLLVSGADVLRVYFFATTSFTAAAIAPEIDMVDLSDELDPGQEPTQVGFENGCYYVLCGGRKLLFDCRRREMHHAWPRPLKLPAAGSKPDFGHVKRYINNGYSVLHRVDRLGVNTANELVVDGYEVRLVIHDEPARQELVLAAKTYYANSVMRCRAERVETQPQPDNPQLTFRRFQWADGSEAVVDTRGLLHLRSSDSTIPEITLVLVLGQPAAAWAADGATCGASYFTGSELKQSLSVADFVDRYLLRFIARLT</sequence>
<keyword evidence="4" id="KW-1185">Reference proteome</keyword>
<protein>
    <submittedName>
        <fullName evidence="3">Uncharacterized protein</fullName>
    </submittedName>
</protein>
<evidence type="ECO:0000313" key="4">
    <source>
        <dbReference type="Proteomes" id="UP000831785"/>
    </source>
</evidence>
<dbReference type="InterPro" id="IPR045553">
    <property type="entry name" value="bpX1"/>
</dbReference>
<gene>
    <name evidence="3" type="ORF">MUN80_15700</name>
</gene>
<evidence type="ECO:0000259" key="2">
    <source>
        <dbReference type="Pfam" id="PF19917"/>
    </source>
</evidence>
<reference evidence="3 4" key="1">
    <citation type="submission" date="2022-04" db="EMBL/GenBank/DDBJ databases">
        <title>Hymenobacter sp. isolated from the air.</title>
        <authorList>
            <person name="Won M."/>
            <person name="Lee C.-M."/>
            <person name="Woen H.-Y."/>
            <person name="Kwon S.-W."/>
        </authorList>
    </citation>
    <scope>NUCLEOTIDE SEQUENCE [LARGE SCALE GENOMIC DNA]</scope>
    <source>
        <strain evidence="4">5116 S-27</strain>
    </source>
</reference>
<proteinExistence type="predicted"/>
<feature type="domain" description="MoxR-vWA-beta-propeller ternary system" evidence="2">
    <location>
        <begin position="756"/>
        <end position="836"/>
    </location>
</feature>
<dbReference type="Pfam" id="PF19915">
    <property type="entry name" value="bpX0"/>
    <property type="match status" value="1"/>
</dbReference>
<feature type="domain" description="MoxR-vWA-beta-propeller ternary system" evidence="1">
    <location>
        <begin position="39"/>
        <end position="208"/>
    </location>
</feature>
<dbReference type="RefSeq" id="WP_244714392.1">
    <property type="nucleotide sequence ID" value="NZ_CP095049.1"/>
</dbReference>
<evidence type="ECO:0000259" key="1">
    <source>
        <dbReference type="Pfam" id="PF19915"/>
    </source>
</evidence>
<evidence type="ECO:0000313" key="3">
    <source>
        <dbReference type="EMBL" id="UOQ51206.1"/>
    </source>
</evidence>
<organism evidence="3 4">
    <name type="scientific">Hymenobacter cellulosivorans</name>
    <dbReference type="NCBI Taxonomy" id="2932249"/>
    <lineage>
        <taxon>Bacteria</taxon>
        <taxon>Pseudomonadati</taxon>
        <taxon>Bacteroidota</taxon>
        <taxon>Cytophagia</taxon>
        <taxon>Cytophagales</taxon>
        <taxon>Hymenobacteraceae</taxon>
        <taxon>Hymenobacter</taxon>
    </lineage>
</organism>
<dbReference type="Pfam" id="PF19917">
    <property type="entry name" value="bpX1"/>
    <property type="match status" value="1"/>
</dbReference>
<dbReference type="EMBL" id="CP095049">
    <property type="protein sequence ID" value="UOQ51206.1"/>
    <property type="molecule type" value="Genomic_DNA"/>
</dbReference>